<dbReference type="Pfam" id="PF03029">
    <property type="entry name" value="ATP_bind_1"/>
    <property type="match status" value="1"/>
</dbReference>
<organism evidence="11 12">
    <name type="scientific">Panagrolaimus superbus</name>
    <dbReference type="NCBI Taxonomy" id="310955"/>
    <lineage>
        <taxon>Eukaryota</taxon>
        <taxon>Metazoa</taxon>
        <taxon>Ecdysozoa</taxon>
        <taxon>Nematoda</taxon>
        <taxon>Chromadorea</taxon>
        <taxon>Rhabditida</taxon>
        <taxon>Tylenchina</taxon>
        <taxon>Panagrolaimomorpha</taxon>
        <taxon>Panagrolaimoidea</taxon>
        <taxon>Panagrolaimidae</taxon>
        <taxon>Panagrolaimus</taxon>
    </lineage>
</organism>
<comment type="function">
    <text evidence="8 9">Small GTPase required for proper nuclear import of RNA polymerase II (RNAPII). May act at an RNAP assembly step prior to nuclear import.</text>
</comment>
<evidence type="ECO:0000313" key="11">
    <source>
        <dbReference type="Proteomes" id="UP000887577"/>
    </source>
</evidence>
<sequence length="320" mass="35995">MADSSKPEPKRPAVLGNTVTRDQPPVVLVLGMAGSGKSSFVQALTAHLHKSRNFPYVINLDPAVRKVIFPANIDIRDTVDYKKVMHDYQLGPNGAIMTCLNLCCTRLQEMIGLVKKRSTEFPVCLIDAPGQIEAFTWSASGSIITDSFASTFPTVIAYVVDSARSTNPTTFMSNMLYACSILYRMKLPFFLVLNKSDIVDPAFLEKWMKDYEELGTSIEDARDAYINNLTHSLSLVLDEFYSTMTTVKVSSRTSEGMEDVMAAIEKCKEEYFEKYQPAFNELLKERLEKDVQQASDMLDKVNVTERNPQVVEEEEAMEDE</sequence>
<evidence type="ECO:0000313" key="12">
    <source>
        <dbReference type="WBParaSite" id="PSU_v2.g18724.t1"/>
    </source>
</evidence>
<comment type="similarity">
    <text evidence="1 9">Belongs to the GPN-loop GTPase family.</text>
</comment>
<keyword evidence="3 9" id="KW-0547">Nucleotide-binding</keyword>
<dbReference type="Gene3D" id="3.40.50.300">
    <property type="entry name" value="P-loop containing nucleotide triphosphate hydrolases"/>
    <property type="match status" value="1"/>
</dbReference>
<accession>A0A914YIS3</accession>
<evidence type="ECO:0000256" key="2">
    <source>
        <dbReference type="ARBA" id="ARBA00022490"/>
    </source>
</evidence>
<keyword evidence="5" id="KW-0175">Coiled coil</keyword>
<evidence type="ECO:0000256" key="1">
    <source>
        <dbReference type="ARBA" id="ARBA00005290"/>
    </source>
</evidence>
<comment type="subunit">
    <text evidence="9">Binds to RNA polymerase II.</text>
</comment>
<dbReference type="GO" id="GO:0005525">
    <property type="term" value="F:GTP binding"/>
    <property type="evidence" value="ECO:0007669"/>
    <property type="project" value="UniProtKB-KW"/>
</dbReference>
<evidence type="ECO:0000256" key="6">
    <source>
        <dbReference type="ARBA" id="ARBA00023134"/>
    </source>
</evidence>
<dbReference type="CDD" id="cd17870">
    <property type="entry name" value="GPN1"/>
    <property type="match status" value="1"/>
</dbReference>
<dbReference type="EC" id="3.6.5.-" evidence="9"/>
<protein>
    <recommendedName>
        <fullName evidence="9">GPN-loop GTPase</fullName>
        <ecNumber evidence="9">3.6.5.-</ecNumber>
    </recommendedName>
</protein>
<keyword evidence="6 9" id="KW-0342">GTP-binding</keyword>
<dbReference type="PANTHER" id="PTHR21231">
    <property type="entry name" value="XPA-BINDING PROTEIN 1-RELATED"/>
    <property type="match status" value="1"/>
</dbReference>
<dbReference type="PANTHER" id="PTHR21231:SF8">
    <property type="entry name" value="GPN-LOOP GTPASE 1"/>
    <property type="match status" value="1"/>
</dbReference>
<evidence type="ECO:0000256" key="4">
    <source>
        <dbReference type="ARBA" id="ARBA00022801"/>
    </source>
</evidence>
<reference evidence="12" key="1">
    <citation type="submission" date="2022-11" db="UniProtKB">
        <authorList>
            <consortium name="WormBaseParasite"/>
        </authorList>
    </citation>
    <scope>IDENTIFICATION</scope>
</reference>
<dbReference type="AlphaFoldDB" id="A0A914YIS3"/>
<dbReference type="GO" id="GO:0003924">
    <property type="term" value="F:GTPase activity"/>
    <property type="evidence" value="ECO:0007669"/>
    <property type="project" value="InterPro"/>
</dbReference>
<dbReference type="WBParaSite" id="PSU_v2.g18724.t1">
    <property type="protein sequence ID" value="PSU_v2.g18724.t1"/>
    <property type="gene ID" value="PSU_v2.g18724"/>
</dbReference>
<keyword evidence="7" id="KW-0539">Nucleus</keyword>
<evidence type="ECO:0000256" key="7">
    <source>
        <dbReference type="ARBA" id="ARBA00023242"/>
    </source>
</evidence>
<comment type="subcellular location">
    <subcellularLocation>
        <location evidence="9">Cytoplasm</location>
    </subcellularLocation>
    <subcellularLocation>
        <location evidence="9">Nucleus</location>
    </subcellularLocation>
</comment>
<evidence type="ECO:0000256" key="3">
    <source>
        <dbReference type="ARBA" id="ARBA00022741"/>
    </source>
</evidence>
<proteinExistence type="inferred from homology"/>
<feature type="compositionally biased region" description="Acidic residues" evidence="10">
    <location>
        <begin position="311"/>
        <end position="320"/>
    </location>
</feature>
<keyword evidence="2 9" id="KW-0963">Cytoplasm</keyword>
<evidence type="ECO:0000256" key="5">
    <source>
        <dbReference type="ARBA" id="ARBA00023054"/>
    </source>
</evidence>
<dbReference type="InterPro" id="IPR027417">
    <property type="entry name" value="P-loop_NTPase"/>
</dbReference>
<evidence type="ECO:0000256" key="9">
    <source>
        <dbReference type="RuleBase" id="RU365059"/>
    </source>
</evidence>
<dbReference type="GO" id="GO:0005634">
    <property type="term" value="C:nucleus"/>
    <property type="evidence" value="ECO:0007669"/>
    <property type="project" value="UniProtKB-SubCell"/>
</dbReference>
<dbReference type="InterPro" id="IPR030230">
    <property type="entry name" value="Gpn1/Npa3/XAB1"/>
</dbReference>
<feature type="region of interest" description="Disordered" evidence="10">
    <location>
        <begin position="298"/>
        <end position="320"/>
    </location>
</feature>
<dbReference type="InterPro" id="IPR004130">
    <property type="entry name" value="Gpn"/>
</dbReference>
<dbReference type="Proteomes" id="UP000887577">
    <property type="component" value="Unplaced"/>
</dbReference>
<keyword evidence="11" id="KW-1185">Reference proteome</keyword>
<evidence type="ECO:0000256" key="10">
    <source>
        <dbReference type="SAM" id="MobiDB-lite"/>
    </source>
</evidence>
<dbReference type="SUPFAM" id="SSF52540">
    <property type="entry name" value="P-loop containing nucleoside triphosphate hydrolases"/>
    <property type="match status" value="1"/>
</dbReference>
<dbReference type="FunFam" id="3.40.50.300:FF:000888">
    <property type="entry name" value="GPN-loop GTPase 1"/>
    <property type="match status" value="1"/>
</dbReference>
<keyword evidence="4 9" id="KW-0378">Hydrolase</keyword>
<name>A0A914YIS3_9BILA</name>
<evidence type="ECO:0000256" key="8">
    <source>
        <dbReference type="ARBA" id="ARBA00055682"/>
    </source>
</evidence>
<dbReference type="GO" id="GO:0005737">
    <property type="term" value="C:cytoplasm"/>
    <property type="evidence" value="ECO:0007669"/>
    <property type="project" value="UniProtKB-SubCell"/>
</dbReference>